<organism evidence="1 2">
    <name type="scientific">Sulfuriroseicoccus oceanibius</name>
    <dbReference type="NCBI Taxonomy" id="2707525"/>
    <lineage>
        <taxon>Bacteria</taxon>
        <taxon>Pseudomonadati</taxon>
        <taxon>Verrucomicrobiota</taxon>
        <taxon>Verrucomicrobiia</taxon>
        <taxon>Verrucomicrobiales</taxon>
        <taxon>Verrucomicrobiaceae</taxon>
        <taxon>Sulfuriroseicoccus</taxon>
    </lineage>
</organism>
<dbReference type="InterPro" id="IPR036249">
    <property type="entry name" value="Thioredoxin-like_sf"/>
</dbReference>
<dbReference type="AlphaFoldDB" id="A0A6B3L8F3"/>
<dbReference type="Gene3D" id="3.40.30.10">
    <property type="entry name" value="Glutaredoxin"/>
    <property type="match status" value="1"/>
</dbReference>
<dbReference type="KEGG" id="soa:G3M56_007715"/>
<dbReference type="CDD" id="cd02969">
    <property type="entry name" value="PRX_like1"/>
    <property type="match status" value="1"/>
</dbReference>
<dbReference type="Proteomes" id="UP000475117">
    <property type="component" value="Chromosome"/>
</dbReference>
<reference evidence="1 2" key="1">
    <citation type="submission" date="2020-12" db="EMBL/GenBank/DDBJ databases">
        <title>Sulforoseuscoccus oceanibium gen. nov., sp. nov., a representative of the phylum Verrucomicrobia with special cytoplasmic membrane, and proposal of Sulforoseuscoccusaceae fam. nov.</title>
        <authorList>
            <person name="Xi F."/>
        </authorList>
    </citation>
    <scope>NUCLEOTIDE SEQUENCE [LARGE SCALE GENOMIC DNA]</scope>
    <source>
        <strain evidence="1 2">T37</strain>
    </source>
</reference>
<dbReference type="GO" id="GO:0016209">
    <property type="term" value="F:antioxidant activity"/>
    <property type="evidence" value="ECO:0007669"/>
    <property type="project" value="InterPro"/>
</dbReference>
<sequence length="196" mass="21480">MAETPSTRILKIGDSVPGFDLPSPATGSSVAFESRACLPAVVMFVCNHCPFVVHLADAIAELANEYSGRIAFFAINSNDVENYPDDAPEKMVEFAEAHGWNFPYLFDEDQSVARAWAAACTPDFFLTDGNGQLVYCGQFDDSRPARWAKTDAEVTGADLRDAIDRVLLGMEPKENQMPSTGCNIKWIKGNEPPYFG</sequence>
<dbReference type="Pfam" id="PF00578">
    <property type="entry name" value="AhpC-TSA"/>
    <property type="match status" value="1"/>
</dbReference>
<dbReference type="EMBL" id="CP066776">
    <property type="protein sequence ID" value="QQL43789.1"/>
    <property type="molecule type" value="Genomic_DNA"/>
</dbReference>
<dbReference type="GO" id="GO:0016491">
    <property type="term" value="F:oxidoreductase activity"/>
    <property type="evidence" value="ECO:0007669"/>
    <property type="project" value="InterPro"/>
</dbReference>
<dbReference type="SUPFAM" id="SSF52833">
    <property type="entry name" value="Thioredoxin-like"/>
    <property type="match status" value="1"/>
</dbReference>
<dbReference type="RefSeq" id="WP_164361745.1">
    <property type="nucleotide sequence ID" value="NZ_CP066776.1"/>
</dbReference>
<dbReference type="InterPro" id="IPR013766">
    <property type="entry name" value="Thioredoxin_domain"/>
</dbReference>
<dbReference type="InterPro" id="IPR047262">
    <property type="entry name" value="PRX-like1"/>
</dbReference>
<dbReference type="PANTHER" id="PTHR43640">
    <property type="entry name" value="OS07G0260300 PROTEIN"/>
    <property type="match status" value="1"/>
</dbReference>
<proteinExistence type="predicted"/>
<dbReference type="PROSITE" id="PS51352">
    <property type="entry name" value="THIOREDOXIN_2"/>
    <property type="match status" value="1"/>
</dbReference>
<dbReference type="InterPro" id="IPR000866">
    <property type="entry name" value="AhpC/TSA"/>
</dbReference>
<gene>
    <name evidence="1" type="ORF">G3M56_007715</name>
</gene>
<dbReference type="PANTHER" id="PTHR43640:SF1">
    <property type="entry name" value="THIOREDOXIN-DEPENDENT PEROXIREDOXIN"/>
    <property type="match status" value="1"/>
</dbReference>
<evidence type="ECO:0000313" key="1">
    <source>
        <dbReference type="EMBL" id="QQL43789.1"/>
    </source>
</evidence>
<keyword evidence="2" id="KW-1185">Reference proteome</keyword>
<accession>A0A6B3L8F3</accession>
<protein>
    <submittedName>
        <fullName evidence="1">Thioredoxin family protein</fullName>
    </submittedName>
</protein>
<evidence type="ECO:0000313" key="2">
    <source>
        <dbReference type="Proteomes" id="UP000475117"/>
    </source>
</evidence>
<name>A0A6B3L8F3_9BACT</name>